<evidence type="ECO:0000256" key="1">
    <source>
        <dbReference type="SAM" id="MobiDB-lite"/>
    </source>
</evidence>
<feature type="compositionally biased region" description="Acidic residues" evidence="1">
    <location>
        <begin position="35"/>
        <end position="52"/>
    </location>
</feature>
<proteinExistence type="predicted"/>
<accession>A0A498HUD6</accession>
<evidence type="ECO:0000313" key="2">
    <source>
        <dbReference type="EMBL" id="RXH74269.1"/>
    </source>
</evidence>
<evidence type="ECO:0000313" key="3">
    <source>
        <dbReference type="Proteomes" id="UP000290289"/>
    </source>
</evidence>
<dbReference type="AlphaFoldDB" id="A0A498HUD6"/>
<feature type="region of interest" description="Disordered" evidence="1">
    <location>
        <begin position="1"/>
        <end position="57"/>
    </location>
</feature>
<dbReference type="Proteomes" id="UP000290289">
    <property type="component" value="Chromosome 15"/>
</dbReference>
<name>A0A498HUD6_MALDO</name>
<gene>
    <name evidence="2" type="ORF">DVH24_028990</name>
</gene>
<sequence length="69" mass="7033">MMKWRNEEVRPGRRAGGGVRRWGEGGGGEGLGDGGVDESEGECEGEEGEEEKEPQAVASAICGLLGGGG</sequence>
<feature type="compositionally biased region" description="Gly residues" evidence="1">
    <location>
        <begin position="14"/>
        <end position="34"/>
    </location>
</feature>
<organism evidence="2 3">
    <name type="scientific">Malus domestica</name>
    <name type="common">Apple</name>
    <name type="synonym">Pyrus malus</name>
    <dbReference type="NCBI Taxonomy" id="3750"/>
    <lineage>
        <taxon>Eukaryota</taxon>
        <taxon>Viridiplantae</taxon>
        <taxon>Streptophyta</taxon>
        <taxon>Embryophyta</taxon>
        <taxon>Tracheophyta</taxon>
        <taxon>Spermatophyta</taxon>
        <taxon>Magnoliopsida</taxon>
        <taxon>eudicotyledons</taxon>
        <taxon>Gunneridae</taxon>
        <taxon>Pentapetalae</taxon>
        <taxon>rosids</taxon>
        <taxon>fabids</taxon>
        <taxon>Rosales</taxon>
        <taxon>Rosaceae</taxon>
        <taxon>Amygdaloideae</taxon>
        <taxon>Maleae</taxon>
        <taxon>Malus</taxon>
    </lineage>
</organism>
<keyword evidence="3" id="KW-1185">Reference proteome</keyword>
<comment type="caution">
    <text evidence="2">The sequence shown here is derived from an EMBL/GenBank/DDBJ whole genome shotgun (WGS) entry which is preliminary data.</text>
</comment>
<protein>
    <submittedName>
        <fullName evidence="2">Uncharacterized protein</fullName>
    </submittedName>
</protein>
<reference evidence="2 3" key="1">
    <citation type="submission" date="2018-10" db="EMBL/GenBank/DDBJ databases">
        <title>A high-quality apple genome assembly.</title>
        <authorList>
            <person name="Hu J."/>
        </authorList>
    </citation>
    <scope>NUCLEOTIDE SEQUENCE [LARGE SCALE GENOMIC DNA]</scope>
    <source>
        <strain evidence="3">cv. HFTH1</strain>
        <tissue evidence="2">Young leaf</tissue>
    </source>
</reference>
<feature type="compositionally biased region" description="Basic and acidic residues" evidence="1">
    <location>
        <begin position="1"/>
        <end position="11"/>
    </location>
</feature>
<dbReference type="EMBL" id="RDQH01000341">
    <property type="protein sequence ID" value="RXH74269.1"/>
    <property type="molecule type" value="Genomic_DNA"/>
</dbReference>